<reference evidence="2" key="1">
    <citation type="journal article" date="2021" name="bioRxiv">
        <title>Whole Genome Assembly and Annotation of Northern Wild Rice, Zizania palustris L., Supports a Whole Genome Duplication in the Zizania Genus.</title>
        <authorList>
            <person name="Haas M."/>
            <person name="Kono T."/>
            <person name="Macchietto M."/>
            <person name="Millas R."/>
            <person name="McGilp L."/>
            <person name="Shao M."/>
            <person name="Duquette J."/>
            <person name="Hirsch C.N."/>
            <person name="Kimball J."/>
        </authorList>
    </citation>
    <scope>NUCLEOTIDE SEQUENCE</scope>
    <source>
        <tissue evidence="2">Fresh leaf tissue</tissue>
    </source>
</reference>
<organism evidence="2 3">
    <name type="scientific">Zizania palustris</name>
    <name type="common">Northern wild rice</name>
    <dbReference type="NCBI Taxonomy" id="103762"/>
    <lineage>
        <taxon>Eukaryota</taxon>
        <taxon>Viridiplantae</taxon>
        <taxon>Streptophyta</taxon>
        <taxon>Embryophyta</taxon>
        <taxon>Tracheophyta</taxon>
        <taxon>Spermatophyta</taxon>
        <taxon>Magnoliopsida</taxon>
        <taxon>Liliopsida</taxon>
        <taxon>Poales</taxon>
        <taxon>Poaceae</taxon>
        <taxon>BOP clade</taxon>
        <taxon>Oryzoideae</taxon>
        <taxon>Oryzeae</taxon>
        <taxon>Zizaniinae</taxon>
        <taxon>Zizania</taxon>
    </lineage>
</organism>
<reference evidence="2" key="2">
    <citation type="submission" date="2021-02" db="EMBL/GenBank/DDBJ databases">
        <authorList>
            <person name="Kimball J.A."/>
            <person name="Haas M.W."/>
            <person name="Macchietto M."/>
            <person name="Kono T."/>
            <person name="Duquette J."/>
            <person name="Shao M."/>
        </authorList>
    </citation>
    <scope>NUCLEOTIDE SEQUENCE</scope>
    <source>
        <tissue evidence="2">Fresh leaf tissue</tissue>
    </source>
</reference>
<dbReference type="Proteomes" id="UP000729402">
    <property type="component" value="Unassembled WGS sequence"/>
</dbReference>
<evidence type="ECO:0000313" key="2">
    <source>
        <dbReference type="EMBL" id="KAG8084265.1"/>
    </source>
</evidence>
<feature type="region of interest" description="Disordered" evidence="1">
    <location>
        <begin position="1"/>
        <end position="34"/>
    </location>
</feature>
<accession>A0A8J6BGM1</accession>
<proteinExistence type="predicted"/>
<keyword evidence="3" id="KW-1185">Reference proteome</keyword>
<protein>
    <submittedName>
        <fullName evidence="2">Uncharacterized protein</fullName>
    </submittedName>
</protein>
<name>A0A8J6BGM1_ZIZPA</name>
<dbReference type="EMBL" id="JAAALK010000082">
    <property type="protein sequence ID" value="KAG8084265.1"/>
    <property type="molecule type" value="Genomic_DNA"/>
</dbReference>
<gene>
    <name evidence="2" type="ORF">GUJ93_ZPchr0010g9151</name>
</gene>
<comment type="caution">
    <text evidence="2">The sequence shown here is derived from an EMBL/GenBank/DDBJ whole genome shotgun (WGS) entry which is preliminary data.</text>
</comment>
<evidence type="ECO:0000313" key="3">
    <source>
        <dbReference type="Proteomes" id="UP000729402"/>
    </source>
</evidence>
<dbReference type="AlphaFoldDB" id="A0A8J6BGM1"/>
<feature type="compositionally biased region" description="Polar residues" evidence="1">
    <location>
        <begin position="1"/>
        <end position="12"/>
    </location>
</feature>
<sequence>MMAPKTSSSVPLPSTPKPARHVMPDNAKPPLEAAGSSKKESQVIKYLCYFFSGNLSFSVDLGFATYCVPNPRPLEPLSERWVLKGGALEEFSTQFIGCMALLDKWLVVVDKNATKMAKEAIQWEEATMIIAYMVRKVEEFAQAIEEVLWEAYEKAKVAMLEAATNLAISFYS</sequence>
<evidence type="ECO:0000256" key="1">
    <source>
        <dbReference type="SAM" id="MobiDB-lite"/>
    </source>
</evidence>